<dbReference type="NCBIfam" id="NF033927">
    <property type="entry name" value="alph_xenorhab_B"/>
    <property type="match status" value="1"/>
</dbReference>
<evidence type="ECO:0000313" key="2">
    <source>
        <dbReference type="EMBL" id="TPG65689.1"/>
    </source>
</evidence>
<keyword evidence="1" id="KW-0175">Coiled coil</keyword>
<reference evidence="2 3" key="1">
    <citation type="journal article" date="2019" name="Environ. Microbiol.">
        <title>Species interactions and distinct microbial communities in high Arctic permafrost affected cryosols are associated with the CH4 and CO2 gas fluxes.</title>
        <authorList>
            <person name="Altshuler I."/>
            <person name="Hamel J."/>
            <person name="Turney S."/>
            <person name="Magnuson E."/>
            <person name="Levesque R."/>
            <person name="Greer C."/>
            <person name="Whyte L.G."/>
        </authorList>
    </citation>
    <scope>NUCLEOTIDE SEQUENCE [LARGE SCALE GENOMIC DNA]</scope>
    <source>
        <strain evidence="2 3">E3</strain>
    </source>
</reference>
<evidence type="ECO:0008006" key="4">
    <source>
        <dbReference type="Google" id="ProtNLM"/>
    </source>
</evidence>
<evidence type="ECO:0000313" key="3">
    <source>
        <dbReference type="Proteomes" id="UP000317933"/>
    </source>
</evidence>
<proteinExistence type="predicted"/>
<organism evidence="2 3">
    <name type="scientific">Pseudomonas arsenicoxydans</name>
    <dbReference type="NCBI Taxonomy" id="702115"/>
    <lineage>
        <taxon>Bacteria</taxon>
        <taxon>Pseudomonadati</taxon>
        <taxon>Pseudomonadota</taxon>
        <taxon>Gammaproteobacteria</taxon>
        <taxon>Pseudomonadales</taxon>
        <taxon>Pseudomonadaceae</taxon>
        <taxon>Pseudomonas</taxon>
    </lineage>
</organism>
<dbReference type="InterPro" id="IPR047760">
    <property type="entry name" value="XaxB-like"/>
</dbReference>
<protein>
    <recommendedName>
        <fullName evidence="4">Alpha-xenorhabdolysin family binary toxin subunit B</fullName>
    </recommendedName>
</protein>
<comment type="caution">
    <text evidence="2">The sequence shown here is derived from an EMBL/GenBank/DDBJ whole genome shotgun (WGS) entry which is preliminary data.</text>
</comment>
<dbReference type="EMBL" id="RCZE01000026">
    <property type="protein sequence ID" value="TPG65689.1"/>
    <property type="molecule type" value="Genomic_DNA"/>
</dbReference>
<dbReference type="Proteomes" id="UP000317933">
    <property type="component" value="Unassembled WGS sequence"/>
</dbReference>
<evidence type="ECO:0000256" key="1">
    <source>
        <dbReference type="SAM" id="Coils"/>
    </source>
</evidence>
<feature type="coiled-coil region" evidence="1">
    <location>
        <begin position="177"/>
        <end position="211"/>
    </location>
</feature>
<gene>
    <name evidence="2" type="ORF">EAH78_31585</name>
</gene>
<sequence>MLLTSIQNSYGQKYFSVIDELKTELDNPELSADDRALFNTEIAYFKASVVTMLDKVSAKFISQSESVGKQALDIYKLEIGDRINPTLQRAKERMARISNQLTEVSKTKESYVQQRDTLIMAQDVIRETNLADIFQTYLPDSAALDGLNLTNPKKEAIKQAIQLVKKLLGVLSTAIKYSELATARNNLDKEIDKLTQAIAGLNSERKLAEDTLGDVLAVGEVNQLRMVALKEIDLVASIWKQSTMSLGILKNSDFTKDDVAALLNRYKVHLEVFSSDYHNVLLT</sequence>
<name>A0A502GTY7_9PSED</name>
<dbReference type="AlphaFoldDB" id="A0A502GTY7"/>
<accession>A0A502GTY7</accession>